<sequence length="304" mass="32608">MAARRRDPSSRRPPTSRSAPAAPPWPHGPVAVSTGTAEVVPEPGRPRAATLLVNGVPSSFVDLDDPGLLDFEYMQQAAAVVQVVAERRSDLSVLHLGAGGCALARAVAHRHPAARQLAVELDGELARLARTWFDLPRAPRLRLRTGEARAELTRLPDATYDVVARDVFAHDRTPEHLTTVEFVREAHRVLRPGGVYVANCADRPPLTLARAELATLATTFARIGVVAEPSQLKGRRYGNLLLVATDDADLLDDTGLARTLRTLPVPARLLTDADARTLAGPALPRYDADPDPAGPGDASSSQRD</sequence>
<protein>
    <submittedName>
        <fullName evidence="4">Methyltransferase type 11</fullName>
    </submittedName>
</protein>
<dbReference type="OrthoDB" id="8221452at2"/>
<dbReference type="Proteomes" id="UP000000849">
    <property type="component" value="Chromosome"/>
</dbReference>
<evidence type="ECO:0000313" key="5">
    <source>
        <dbReference type="Proteomes" id="UP000000849"/>
    </source>
</evidence>
<dbReference type="Pfam" id="PF13649">
    <property type="entry name" value="Methyltransf_25"/>
    <property type="match status" value="1"/>
</dbReference>
<dbReference type="STRING" id="446466.Cfla_1581"/>
<accession>D5UDS1</accession>
<dbReference type="eggNOG" id="COG0421">
    <property type="taxonomic scope" value="Bacteria"/>
</dbReference>
<dbReference type="EMBL" id="CP001964">
    <property type="protein sequence ID" value="ADG74479.1"/>
    <property type="molecule type" value="Genomic_DNA"/>
</dbReference>
<feature type="compositionally biased region" description="Low complexity" evidence="2">
    <location>
        <begin position="294"/>
        <end position="304"/>
    </location>
</feature>
<feature type="region of interest" description="Disordered" evidence="2">
    <location>
        <begin position="281"/>
        <end position="304"/>
    </location>
</feature>
<name>D5UDS1_CELFN</name>
<evidence type="ECO:0000256" key="2">
    <source>
        <dbReference type="SAM" id="MobiDB-lite"/>
    </source>
</evidence>
<dbReference type="GO" id="GO:0006596">
    <property type="term" value="P:polyamine biosynthetic process"/>
    <property type="evidence" value="ECO:0007669"/>
    <property type="project" value="UniProtKB-KW"/>
</dbReference>
<feature type="compositionally biased region" description="Basic and acidic residues" evidence="2">
    <location>
        <begin position="1"/>
        <end position="10"/>
    </location>
</feature>
<evidence type="ECO:0000259" key="3">
    <source>
        <dbReference type="Pfam" id="PF13649"/>
    </source>
</evidence>
<evidence type="ECO:0000256" key="1">
    <source>
        <dbReference type="ARBA" id="ARBA00023115"/>
    </source>
</evidence>
<keyword evidence="4" id="KW-0489">Methyltransferase</keyword>
<keyword evidence="5" id="KW-1185">Reference proteome</keyword>
<dbReference type="PANTHER" id="PTHR43317">
    <property type="entry name" value="THERMOSPERMINE SYNTHASE ACAULIS5"/>
    <property type="match status" value="1"/>
</dbReference>
<dbReference type="InterPro" id="IPR041698">
    <property type="entry name" value="Methyltransf_25"/>
</dbReference>
<dbReference type="PANTHER" id="PTHR43317:SF1">
    <property type="entry name" value="THERMOSPERMINE SYNTHASE ACAULIS5"/>
    <property type="match status" value="1"/>
</dbReference>
<feature type="region of interest" description="Disordered" evidence="2">
    <location>
        <begin position="1"/>
        <end position="39"/>
    </location>
</feature>
<dbReference type="SUPFAM" id="SSF53335">
    <property type="entry name" value="S-adenosyl-L-methionine-dependent methyltransferases"/>
    <property type="match status" value="1"/>
</dbReference>
<dbReference type="AlphaFoldDB" id="D5UDS1"/>
<dbReference type="NCBIfam" id="NF037959">
    <property type="entry name" value="MFS_SpdSyn"/>
    <property type="match status" value="1"/>
</dbReference>
<dbReference type="KEGG" id="cfl:Cfla_1581"/>
<dbReference type="GO" id="GO:0008168">
    <property type="term" value="F:methyltransferase activity"/>
    <property type="evidence" value="ECO:0007669"/>
    <property type="project" value="UniProtKB-KW"/>
</dbReference>
<proteinExistence type="predicted"/>
<feature type="domain" description="Methyltransferase" evidence="3">
    <location>
        <begin position="93"/>
        <end position="194"/>
    </location>
</feature>
<reference evidence="4 5" key="1">
    <citation type="journal article" date="2010" name="Stand. Genomic Sci.">
        <title>Complete genome sequence of Cellulomonas flavigena type strain (134).</title>
        <authorList>
            <person name="Abt B."/>
            <person name="Foster B."/>
            <person name="Lapidus A."/>
            <person name="Clum A."/>
            <person name="Sun H."/>
            <person name="Pukall R."/>
            <person name="Lucas S."/>
            <person name="Glavina Del Rio T."/>
            <person name="Nolan M."/>
            <person name="Tice H."/>
            <person name="Cheng J.F."/>
            <person name="Pitluck S."/>
            <person name="Liolios K."/>
            <person name="Ivanova N."/>
            <person name="Mavromatis K."/>
            <person name="Ovchinnikova G."/>
            <person name="Pati A."/>
            <person name="Goodwin L."/>
            <person name="Chen A."/>
            <person name="Palaniappan K."/>
            <person name="Land M."/>
            <person name="Hauser L."/>
            <person name="Chang Y.J."/>
            <person name="Jeffries C.D."/>
            <person name="Rohde M."/>
            <person name="Goker M."/>
            <person name="Woyke T."/>
            <person name="Bristow J."/>
            <person name="Eisen J.A."/>
            <person name="Markowitz V."/>
            <person name="Hugenholtz P."/>
            <person name="Kyrpides N.C."/>
            <person name="Klenk H.P."/>
        </authorList>
    </citation>
    <scope>NUCLEOTIDE SEQUENCE [LARGE SCALE GENOMIC DNA]</scope>
    <source>
        <strain evidence="5">ATCC 482 / DSM 20109 / BCRC 11376 / JCM 18109 / NBRC 3775 / NCIMB 8073 / NRS 134</strain>
    </source>
</reference>
<keyword evidence="4" id="KW-0808">Transferase</keyword>
<gene>
    <name evidence="4" type="ordered locus">Cfla_1581</name>
</gene>
<dbReference type="Gene3D" id="3.40.50.150">
    <property type="entry name" value="Vaccinia Virus protein VP39"/>
    <property type="match status" value="1"/>
</dbReference>
<organism evidence="4 5">
    <name type="scientific">Cellulomonas flavigena (strain ATCC 482 / DSM 20109 / BCRC 11376 / JCM 18109 / NBRC 3775 / NCIMB 8073 / NRS 134)</name>
    <dbReference type="NCBI Taxonomy" id="446466"/>
    <lineage>
        <taxon>Bacteria</taxon>
        <taxon>Bacillati</taxon>
        <taxon>Actinomycetota</taxon>
        <taxon>Actinomycetes</taxon>
        <taxon>Micrococcales</taxon>
        <taxon>Cellulomonadaceae</taxon>
        <taxon>Cellulomonas</taxon>
    </lineage>
</organism>
<dbReference type="GO" id="GO:0032259">
    <property type="term" value="P:methylation"/>
    <property type="evidence" value="ECO:0007669"/>
    <property type="project" value="UniProtKB-KW"/>
</dbReference>
<evidence type="ECO:0000313" key="4">
    <source>
        <dbReference type="EMBL" id="ADG74479.1"/>
    </source>
</evidence>
<keyword evidence="1" id="KW-0620">Polyamine biosynthesis</keyword>
<dbReference type="InterPro" id="IPR029063">
    <property type="entry name" value="SAM-dependent_MTases_sf"/>
</dbReference>
<dbReference type="CDD" id="cd02440">
    <property type="entry name" value="AdoMet_MTases"/>
    <property type="match status" value="1"/>
</dbReference>
<dbReference type="HOGENOM" id="CLU_068637_2_0_11"/>